<organism evidence="2 3">
    <name type="scientific">Phytophthora citrophthora</name>
    <dbReference type="NCBI Taxonomy" id="4793"/>
    <lineage>
        <taxon>Eukaryota</taxon>
        <taxon>Sar</taxon>
        <taxon>Stramenopiles</taxon>
        <taxon>Oomycota</taxon>
        <taxon>Peronosporomycetes</taxon>
        <taxon>Peronosporales</taxon>
        <taxon>Peronosporaceae</taxon>
        <taxon>Phytophthora</taxon>
    </lineage>
</organism>
<feature type="region of interest" description="Disordered" evidence="1">
    <location>
        <begin position="1"/>
        <end position="81"/>
    </location>
</feature>
<evidence type="ECO:0000256" key="1">
    <source>
        <dbReference type="SAM" id="MobiDB-lite"/>
    </source>
</evidence>
<protein>
    <submittedName>
        <fullName evidence="2">Uncharacterized protein</fullName>
    </submittedName>
</protein>
<comment type="caution">
    <text evidence="2">The sequence shown here is derived from an EMBL/GenBank/DDBJ whole genome shotgun (WGS) entry which is preliminary data.</text>
</comment>
<dbReference type="Proteomes" id="UP001259832">
    <property type="component" value="Unassembled WGS sequence"/>
</dbReference>
<dbReference type="EMBL" id="JASMQC010000045">
    <property type="protein sequence ID" value="KAK1929735.1"/>
    <property type="molecule type" value="Genomic_DNA"/>
</dbReference>
<evidence type="ECO:0000313" key="2">
    <source>
        <dbReference type="EMBL" id="KAK1929735.1"/>
    </source>
</evidence>
<name>A0AAD9LAV8_9STRA</name>
<proteinExistence type="predicted"/>
<keyword evidence="3" id="KW-1185">Reference proteome</keyword>
<evidence type="ECO:0000313" key="3">
    <source>
        <dbReference type="Proteomes" id="UP001259832"/>
    </source>
</evidence>
<sequence>MVRSQRLNAKDKGDRGQQTRAVLGRLGRRIAVPSSHAVHNEEQDEANVDARAGFGEHAADHEGEAQHAQTEEEEEKEQQQGVCVREELGGGHDRLKHAAHEQDHMYVMYHEMTMLDSFTPRASAALETASLMIPTRIFDSGCRYVRMKKIGNAFFTGSERVDKERSAGSFTTVSSRRKSRSSKDTAVETLIGHVPVVAVELASQQGVQLTKQVSSVSSAMNPSVVYY</sequence>
<gene>
    <name evidence="2" type="ORF">P3T76_014770</name>
</gene>
<accession>A0AAD9LAV8</accession>
<feature type="compositionally biased region" description="Basic and acidic residues" evidence="1">
    <location>
        <begin position="8"/>
        <end position="17"/>
    </location>
</feature>
<reference evidence="2" key="1">
    <citation type="submission" date="2023-08" db="EMBL/GenBank/DDBJ databases">
        <title>Reference Genome Resource for the Citrus Pathogen Phytophthora citrophthora.</title>
        <authorList>
            <person name="Moller H."/>
            <person name="Coetzee B."/>
            <person name="Rose L.J."/>
            <person name="Van Niekerk J.M."/>
        </authorList>
    </citation>
    <scope>NUCLEOTIDE SEQUENCE</scope>
    <source>
        <strain evidence="2">STE-U-9442</strain>
    </source>
</reference>
<dbReference type="AlphaFoldDB" id="A0AAD9LAV8"/>